<keyword evidence="3" id="KW-0645">Protease</keyword>
<keyword evidence="1" id="KW-0812">Transmembrane</keyword>
<sequence length="184" mass="19549">METLYWTCLIIGAVYALFSLVFGDWLGDVLGGLELPGVDFLKPIVLAGTVTVFGGAGIILDKYTTLSTSLVLVLSLAAGILGALLVFFAYIKPMEHSEVSTGYSIRELVGKIGEITIPVPETGYGEVMVRLSGGNVVHIASSFDHCSIAVGSRVVIIEEQEGILAVAEFEKQDVLSSLSHSSLR</sequence>
<reference evidence="3 4" key="1">
    <citation type="submission" date="2023-07" db="EMBL/GenBank/DDBJ databases">
        <title>Genomic Encyclopedia of Type Strains, Phase IV (KMG-IV): sequencing the most valuable type-strain genomes for metagenomic binning, comparative biology and taxonomic classification.</title>
        <authorList>
            <person name="Goeker M."/>
        </authorList>
    </citation>
    <scope>NUCLEOTIDE SEQUENCE [LARGE SCALE GENOMIC DNA]</scope>
    <source>
        <strain evidence="3 4">DSM 22170</strain>
    </source>
</reference>
<dbReference type="Proteomes" id="UP001185028">
    <property type="component" value="Unassembled WGS sequence"/>
</dbReference>
<dbReference type="Pfam" id="PF25842">
    <property type="entry name" value="NfeD_TM"/>
    <property type="match status" value="1"/>
</dbReference>
<name>A0ABU1IYJ4_9BACL</name>
<feature type="transmembrane region" description="Helical" evidence="1">
    <location>
        <begin position="72"/>
        <end position="91"/>
    </location>
</feature>
<dbReference type="EMBL" id="JAVDQH010000007">
    <property type="protein sequence ID" value="MDR6244337.1"/>
    <property type="molecule type" value="Genomic_DNA"/>
</dbReference>
<evidence type="ECO:0000256" key="1">
    <source>
        <dbReference type="SAM" id="Phobius"/>
    </source>
</evidence>
<feature type="transmembrane region" description="Helical" evidence="1">
    <location>
        <begin position="5"/>
        <end position="23"/>
    </location>
</feature>
<gene>
    <name evidence="3" type="ORF">JOC58_002230</name>
</gene>
<dbReference type="InterPro" id="IPR058653">
    <property type="entry name" value="NfeD2_TM"/>
</dbReference>
<keyword evidence="1" id="KW-1133">Transmembrane helix</keyword>
<evidence type="ECO:0000313" key="4">
    <source>
        <dbReference type="Proteomes" id="UP001185028"/>
    </source>
</evidence>
<keyword evidence="3" id="KW-0378">Hydrolase</keyword>
<feature type="domain" description="Membrane protein NfeD2 N-terminal transmembrane" evidence="2">
    <location>
        <begin position="1"/>
        <end position="98"/>
    </location>
</feature>
<organism evidence="3 4">
    <name type="scientific">Paenibacillus hunanensis</name>
    <dbReference type="NCBI Taxonomy" id="539262"/>
    <lineage>
        <taxon>Bacteria</taxon>
        <taxon>Bacillati</taxon>
        <taxon>Bacillota</taxon>
        <taxon>Bacilli</taxon>
        <taxon>Bacillales</taxon>
        <taxon>Paenibacillaceae</taxon>
        <taxon>Paenibacillus</taxon>
    </lineage>
</organism>
<evidence type="ECO:0000313" key="3">
    <source>
        <dbReference type="EMBL" id="MDR6244337.1"/>
    </source>
</evidence>
<feature type="transmembrane region" description="Helical" evidence="1">
    <location>
        <begin position="43"/>
        <end position="60"/>
    </location>
</feature>
<evidence type="ECO:0000259" key="2">
    <source>
        <dbReference type="Pfam" id="PF25842"/>
    </source>
</evidence>
<dbReference type="Gene3D" id="2.40.50.140">
    <property type="entry name" value="Nucleic acid-binding proteins"/>
    <property type="match status" value="1"/>
</dbReference>
<keyword evidence="4" id="KW-1185">Reference proteome</keyword>
<accession>A0ABU1IYJ4</accession>
<dbReference type="GO" id="GO:0006508">
    <property type="term" value="P:proteolysis"/>
    <property type="evidence" value="ECO:0007669"/>
    <property type="project" value="UniProtKB-KW"/>
</dbReference>
<protein>
    <submittedName>
        <fullName evidence="3">Membrane-bound ClpP family serine protease</fullName>
    </submittedName>
</protein>
<dbReference type="RefSeq" id="WP_188776160.1">
    <property type="nucleotide sequence ID" value="NZ_BMMB01000006.1"/>
</dbReference>
<dbReference type="GO" id="GO:0008233">
    <property type="term" value="F:peptidase activity"/>
    <property type="evidence" value="ECO:0007669"/>
    <property type="project" value="UniProtKB-KW"/>
</dbReference>
<dbReference type="InterPro" id="IPR012340">
    <property type="entry name" value="NA-bd_OB-fold"/>
</dbReference>
<keyword evidence="1" id="KW-0472">Membrane</keyword>
<comment type="caution">
    <text evidence="3">The sequence shown here is derived from an EMBL/GenBank/DDBJ whole genome shotgun (WGS) entry which is preliminary data.</text>
</comment>
<proteinExistence type="predicted"/>